<keyword evidence="7" id="KW-1185">Reference proteome</keyword>
<dbReference type="STRING" id="1562698.DESAMIL20_1015"/>
<comment type="caution">
    <text evidence="6">The sequence shown here is derived from an EMBL/GenBank/DDBJ whole genome shotgun (WGS) entry which is preliminary data.</text>
</comment>
<keyword evidence="4 5" id="KW-0472">Membrane</keyword>
<dbReference type="GO" id="GO:0016829">
    <property type="term" value="F:lyase activity"/>
    <property type="evidence" value="ECO:0007669"/>
    <property type="project" value="UniProtKB-KW"/>
</dbReference>
<dbReference type="RefSeq" id="WP_086033718.1">
    <property type="nucleotide sequence ID" value="NZ_MDSU01000018.1"/>
</dbReference>
<gene>
    <name evidence="6" type="ORF">DESAMIL20_1015</name>
</gene>
<dbReference type="EMBL" id="MDSU01000018">
    <property type="protein sequence ID" value="OSS41462.1"/>
    <property type="molecule type" value="Genomic_DNA"/>
</dbReference>
<reference evidence="6 7" key="1">
    <citation type="journal article" date="2017" name="Front. Microbiol.">
        <title>Genome Sequence of Desulfurella amilsii Strain TR1 and Comparative Genomics of Desulfurellaceae Family.</title>
        <authorList>
            <person name="Florentino A.P."/>
            <person name="Stams A.J."/>
            <person name="Sanchez-Andrea I."/>
        </authorList>
    </citation>
    <scope>NUCLEOTIDE SEQUENCE [LARGE SCALE GENOMIC DNA]</scope>
    <source>
        <strain evidence="6 7">TR1</strain>
    </source>
</reference>
<keyword evidence="3 5" id="KW-1133">Transmembrane helix</keyword>
<dbReference type="PANTHER" id="PTHR43359:SF1">
    <property type="entry name" value="FORMATE HYDROGENLYASE SUBUNIT 4-RELATED"/>
    <property type="match status" value="1"/>
</dbReference>
<evidence type="ECO:0000256" key="3">
    <source>
        <dbReference type="ARBA" id="ARBA00022989"/>
    </source>
</evidence>
<feature type="transmembrane region" description="Helical" evidence="5">
    <location>
        <begin position="229"/>
        <end position="249"/>
    </location>
</feature>
<dbReference type="InterPro" id="IPR001694">
    <property type="entry name" value="NADH_UbQ_OxRdtase_su1/FPO"/>
</dbReference>
<dbReference type="Proteomes" id="UP000194141">
    <property type="component" value="Unassembled WGS sequence"/>
</dbReference>
<dbReference type="AlphaFoldDB" id="A0A1X4XVA7"/>
<evidence type="ECO:0000313" key="6">
    <source>
        <dbReference type="EMBL" id="OSS41462.1"/>
    </source>
</evidence>
<feature type="transmembrane region" description="Helical" evidence="5">
    <location>
        <begin position="63"/>
        <end position="85"/>
    </location>
</feature>
<evidence type="ECO:0000256" key="2">
    <source>
        <dbReference type="ARBA" id="ARBA00022692"/>
    </source>
</evidence>
<dbReference type="Pfam" id="PF00146">
    <property type="entry name" value="NADHdh"/>
    <property type="match status" value="1"/>
</dbReference>
<proteinExistence type="predicted"/>
<sequence length="315" mass="35467">MLVFLSILQLLYVIALSPLAIGILNFFDERLSSRGGPSIFQEYYNIFKYFKKQSIYPSTASDFFSYVPYITFAMYLFLTLVLPIITAFPLTFGPVVDFVGGGLVFGAASTLIKLASLDSKNNYSILGASRASSIGIFTEPIILLIFIMFGVISGTNNPYVINNILQTSTSWFFSLVHLFIAIAFFFVLIIETGQLPIESHTPNELGSIDSLMSQEYSGRELALVKWGSYAKSFILMNVFLNVYTFPFFVPMKLNLLSVFIYMFINFFKITVLLAVFAIINNIVSKYRLFKIFDYIAIAFSFALMAMLVFYIVNGG</sequence>
<feature type="transmembrane region" description="Helical" evidence="5">
    <location>
        <begin position="133"/>
        <end position="152"/>
    </location>
</feature>
<dbReference type="GO" id="GO:0005886">
    <property type="term" value="C:plasma membrane"/>
    <property type="evidence" value="ECO:0007669"/>
    <property type="project" value="TreeGrafter"/>
</dbReference>
<dbReference type="OrthoDB" id="9778499at2"/>
<feature type="transmembrane region" description="Helical" evidence="5">
    <location>
        <begin position="91"/>
        <end position="112"/>
    </location>
</feature>
<evidence type="ECO:0000256" key="5">
    <source>
        <dbReference type="SAM" id="Phobius"/>
    </source>
</evidence>
<feature type="transmembrane region" description="Helical" evidence="5">
    <location>
        <begin position="255"/>
        <end position="279"/>
    </location>
</feature>
<evidence type="ECO:0000313" key="7">
    <source>
        <dbReference type="Proteomes" id="UP000194141"/>
    </source>
</evidence>
<organism evidence="6 7">
    <name type="scientific">Desulfurella amilsii</name>
    <dbReference type="NCBI Taxonomy" id="1562698"/>
    <lineage>
        <taxon>Bacteria</taxon>
        <taxon>Pseudomonadati</taxon>
        <taxon>Campylobacterota</taxon>
        <taxon>Desulfurellia</taxon>
        <taxon>Desulfurellales</taxon>
        <taxon>Desulfurellaceae</taxon>
        <taxon>Desulfurella</taxon>
    </lineage>
</organism>
<feature type="transmembrane region" description="Helical" evidence="5">
    <location>
        <begin position="6"/>
        <end position="27"/>
    </location>
</feature>
<feature type="transmembrane region" description="Helical" evidence="5">
    <location>
        <begin position="291"/>
        <end position="312"/>
    </location>
</feature>
<accession>A0A1X4XVA7</accession>
<protein>
    <submittedName>
        <fullName evidence="6">Formate hydrogenlyase subunit 4</fullName>
    </submittedName>
</protein>
<comment type="subcellular location">
    <subcellularLocation>
        <location evidence="1">Membrane</location>
        <topology evidence="1">Multi-pass membrane protein</topology>
    </subcellularLocation>
</comment>
<dbReference type="InterPro" id="IPR052561">
    <property type="entry name" value="ComplexI_Subunit1"/>
</dbReference>
<evidence type="ECO:0000256" key="4">
    <source>
        <dbReference type="ARBA" id="ARBA00023136"/>
    </source>
</evidence>
<keyword evidence="2 5" id="KW-0812">Transmembrane</keyword>
<evidence type="ECO:0000256" key="1">
    <source>
        <dbReference type="ARBA" id="ARBA00004141"/>
    </source>
</evidence>
<name>A0A1X4XVA7_9BACT</name>
<keyword evidence="6" id="KW-0456">Lyase</keyword>
<dbReference type="PANTHER" id="PTHR43359">
    <property type="entry name" value="FORMATE HYDROGENLYASE SUBUNIT 4"/>
    <property type="match status" value="1"/>
</dbReference>
<feature type="transmembrane region" description="Helical" evidence="5">
    <location>
        <begin position="172"/>
        <end position="190"/>
    </location>
</feature>